<evidence type="ECO:0000313" key="2">
    <source>
        <dbReference type="EMBL" id="ORZ18600.1"/>
    </source>
</evidence>
<accession>A0A1X2ILG2</accession>
<dbReference type="AlphaFoldDB" id="A0A1X2ILG2"/>
<dbReference type="Proteomes" id="UP000193560">
    <property type="component" value="Unassembled WGS sequence"/>
</dbReference>
<sequence length="169" mass="19108">MMVDLKRKRRDSGVLRVRFCTEPCKIIDTYSPFEYNRGGLFPDIDHDEENDTHYQHASDYNHNNIILTFSFGFMSPTSSRQSHQSPATPILPSQTSSAAAKRNKGDKKKPKLSIDTSNIQDGPLYFTNMTTNHQKNEQAPLTAIGDDDLDAKITMENTEINRRCLVAAV</sequence>
<protein>
    <submittedName>
        <fullName evidence="2">Uncharacterized protein</fullName>
    </submittedName>
</protein>
<keyword evidence="3" id="KW-1185">Reference proteome</keyword>
<dbReference type="OrthoDB" id="2274493at2759"/>
<name>A0A1X2ILG2_9FUNG</name>
<evidence type="ECO:0000256" key="1">
    <source>
        <dbReference type="SAM" id="MobiDB-lite"/>
    </source>
</evidence>
<feature type="compositionally biased region" description="Basic residues" evidence="1">
    <location>
        <begin position="101"/>
        <end position="111"/>
    </location>
</feature>
<gene>
    <name evidence="2" type="ORF">BCR42DRAFT_411234</name>
</gene>
<feature type="region of interest" description="Disordered" evidence="1">
    <location>
        <begin position="77"/>
        <end position="119"/>
    </location>
</feature>
<feature type="compositionally biased region" description="Polar residues" evidence="1">
    <location>
        <begin position="77"/>
        <end position="98"/>
    </location>
</feature>
<reference evidence="2 3" key="1">
    <citation type="submission" date="2016-07" db="EMBL/GenBank/DDBJ databases">
        <title>Pervasive Adenine N6-methylation of Active Genes in Fungi.</title>
        <authorList>
            <consortium name="DOE Joint Genome Institute"/>
            <person name="Mondo S.J."/>
            <person name="Dannebaum R.O."/>
            <person name="Kuo R.C."/>
            <person name="Labutti K."/>
            <person name="Haridas S."/>
            <person name="Kuo A."/>
            <person name="Salamov A."/>
            <person name="Ahrendt S.R."/>
            <person name="Lipzen A."/>
            <person name="Sullivan W."/>
            <person name="Andreopoulos W.B."/>
            <person name="Clum A."/>
            <person name="Lindquist E."/>
            <person name="Daum C."/>
            <person name="Ramamoorthy G.K."/>
            <person name="Gryganskyi A."/>
            <person name="Culley D."/>
            <person name="Magnuson J.K."/>
            <person name="James T.Y."/>
            <person name="O'Malley M.A."/>
            <person name="Stajich J.E."/>
            <person name="Spatafora J.W."/>
            <person name="Visel A."/>
            <person name="Grigoriev I.V."/>
        </authorList>
    </citation>
    <scope>NUCLEOTIDE SEQUENCE [LARGE SCALE GENOMIC DNA]</scope>
    <source>
        <strain evidence="2 3">NRRL 1336</strain>
    </source>
</reference>
<evidence type="ECO:0000313" key="3">
    <source>
        <dbReference type="Proteomes" id="UP000193560"/>
    </source>
</evidence>
<comment type="caution">
    <text evidence="2">The sequence shown here is derived from an EMBL/GenBank/DDBJ whole genome shotgun (WGS) entry which is preliminary data.</text>
</comment>
<proteinExistence type="predicted"/>
<organism evidence="2 3">
    <name type="scientific">Absidia repens</name>
    <dbReference type="NCBI Taxonomy" id="90262"/>
    <lineage>
        <taxon>Eukaryota</taxon>
        <taxon>Fungi</taxon>
        <taxon>Fungi incertae sedis</taxon>
        <taxon>Mucoromycota</taxon>
        <taxon>Mucoromycotina</taxon>
        <taxon>Mucoromycetes</taxon>
        <taxon>Mucorales</taxon>
        <taxon>Cunninghamellaceae</taxon>
        <taxon>Absidia</taxon>
    </lineage>
</organism>
<dbReference type="EMBL" id="MCGE01000008">
    <property type="protein sequence ID" value="ORZ18600.1"/>
    <property type="molecule type" value="Genomic_DNA"/>
</dbReference>